<accession>A0A6J5RZY0</accession>
<dbReference type="EMBL" id="LR796870">
    <property type="protein sequence ID" value="CAB4171828.1"/>
    <property type="molecule type" value="Genomic_DNA"/>
</dbReference>
<gene>
    <name evidence="2" type="ORF">UFOVP1358_29</name>
    <name evidence="1" type="ORF">UFOVP931_23</name>
</gene>
<evidence type="ECO:0000313" key="1">
    <source>
        <dbReference type="EMBL" id="CAB4171828.1"/>
    </source>
</evidence>
<evidence type="ECO:0000313" key="2">
    <source>
        <dbReference type="EMBL" id="CAB4200017.1"/>
    </source>
</evidence>
<organism evidence="2">
    <name type="scientific">uncultured Caudovirales phage</name>
    <dbReference type="NCBI Taxonomy" id="2100421"/>
    <lineage>
        <taxon>Viruses</taxon>
        <taxon>Duplodnaviria</taxon>
        <taxon>Heunggongvirae</taxon>
        <taxon>Uroviricota</taxon>
        <taxon>Caudoviricetes</taxon>
        <taxon>Peduoviridae</taxon>
        <taxon>Maltschvirus</taxon>
        <taxon>Maltschvirus maltsch</taxon>
    </lineage>
</organism>
<protein>
    <submittedName>
        <fullName evidence="2">Uncharacterized protein</fullName>
    </submittedName>
</protein>
<dbReference type="EMBL" id="LR797302">
    <property type="protein sequence ID" value="CAB4200017.1"/>
    <property type="molecule type" value="Genomic_DNA"/>
</dbReference>
<name>A0A6J5RZY0_9CAUD</name>
<proteinExistence type="predicted"/>
<reference evidence="2" key="1">
    <citation type="submission" date="2020-05" db="EMBL/GenBank/DDBJ databases">
        <authorList>
            <person name="Chiriac C."/>
            <person name="Salcher M."/>
            <person name="Ghai R."/>
            <person name="Kavagutti S V."/>
        </authorList>
    </citation>
    <scope>NUCLEOTIDE SEQUENCE</scope>
</reference>
<sequence length="80" mass="9006">MTFSNPDTIEIVDESTHEEIRFQLYIDGGQRALVSKKGGTVQLHWQVYGPQYWPEAKVLMQGLLELSVIADKLSGEKNGN</sequence>